<dbReference type="SUPFAM" id="SSF56317">
    <property type="entry name" value="Carbon-nitrogen hydrolase"/>
    <property type="match status" value="1"/>
</dbReference>
<dbReference type="EMBL" id="CAESAL010000102">
    <property type="protein sequence ID" value="CAB4346331.1"/>
    <property type="molecule type" value="Genomic_DNA"/>
</dbReference>
<dbReference type="InterPro" id="IPR036526">
    <property type="entry name" value="C-N_Hydrolase_sf"/>
</dbReference>
<sequence>MKSGAQHEARPTSERYGQTMKVAAVQLKCSPEQADNFSRAASLVGSASQQGAELVVLPELFASLGRTSHMREAAEPLDGPTLAWAQSTAQTNKCALIAGSFIERDGDALFNTSIAVGGDGSLLGSYRKIHLFDVDVEGARSKESDTFSSGTEPVVVEINGLRVGLTICYDLRFPELFRAEADQGADIIVVPAAFTEATGRDHWELLLRARAVENQTMIIAAAQWGTSPDGTGRHGHALIIDAWGRVLADSGPQGDTIAEAEFDATAQSEMRKRLPALTHRRLNR</sequence>
<dbReference type="Gene3D" id="3.60.110.10">
    <property type="entry name" value="Carbon-nitrogen hydrolase"/>
    <property type="match status" value="1"/>
</dbReference>
<name>A0A6J5ZVB9_9ZZZZ</name>
<accession>A0A6J5ZVB9</accession>
<dbReference type="PANTHER" id="PTHR23088">
    <property type="entry name" value="NITRILASE-RELATED"/>
    <property type="match status" value="1"/>
</dbReference>
<organism evidence="3">
    <name type="scientific">freshwater metagenome</name>
    <dbReference type="NCBI Taxonomy" id="449393"/>
    <lineage>
        <taxon>unclassified sequences</taxon>
        <taxon>metagenomes</taxon>
        <taxon>ecological metagenomes</taxon>
    </lineage>
</organism>
<protein>
    <submittedName>
        <fullName evidence="3">Unannotated protein</fullName>
    </submittedName>
</protein>
<proteinExistence type="predicted"/>
<reference evidence="3" key="1">
    <citation type="submission" date="2020-05" db="EMBL/GenBank/DDBJ databases">
        <authorList>
            <person name="Chiriac C."/>
            <person name="Salcher M."/>
            <person name="Ghai R."/>
            <person name="Kavagutti S V."/>
        </authorList>
    </citation>
    <scope>NUCLEOTIDE SEQUENCE</scope>
</reference>
<dbReference type="InterPro" id="IPR001110">
    <property type="entry name" value="UPF0012_CS"/>
</dbReference>
<dbReference type="CDD" id="cd07572">
    <property type="entry name" value="nit"/>
    <property type="match status" value="1"/>
</dbReference>
<dbReference type="PROSITE" id="PS50263">
    <property type="entry name" value="CN_HYDROLASE"/>
    <property type="match status" value="1"/>
</dbReference>
<evidence type="ECO:0000313" key="3">
    <source>
        <dbReference type="EMBL" id="CAB4346331.1"/>
    </source>
</evidence>
<keyword evidence="1" id="KW-0378">Hydrolase</keyword>
<dbReference type="PANTHER" id="PTHR23088:SF27">
    <property type="entry name" value="DEAMINATED GLUTATHIONE AMIDASE"/>
    <property type="match status" value="1"/>
</dbReference>
<feature type="domain" description="CN hydrolase" evidence="2">
    <location>
        <begin position="20"/>
        <end position="264"/>
    </location>
</feature>
<dbReference type="GO" id="GO:0016811">
    <property type="term" value="F:hydrolase activity, acting on carbon-nitrogen (but not peptide) bonds, in linear amides"/>
    <property type="evidence" value="ECO:0007669"/>
    <property type="project" value="InterPro"/>
</dbReference>
<dbReference type="Pfam" id="PF00795">
    <property type="entry name" value="CN_hydrolase"/>
    <property type="match status" value="1"/>
</dbReference>
<dbReference type="PROSITE" id="PS01227">
    <property type="entry name" value="UPF0012"/>
    <property type="match status" value="1"/>
</dbReference>
<dbReference type="AlphaFoldDB" id="A0A6J5ZVB9"/>
<dbReference type="InterPro" id="IPR003010">
    <property type="entry name" value="C-N_Hydrolase"/>
</dbReference>
<gene>
    <name evidence="3" type="ORF">UFOPK3331_01816</name>
</gene>
<dbReference type="InterPro" id="IPR045254">
    <property type="entry name" value="Nit1/2_C-N_Hydrolase"/>
</dbReference>
<evidence type="ECO:0000259" key="2">
    <source>
        <dbReference type="PROSITE" id="PS50263"/>
    </source>
</evidence>
<evidence type="ECO:0000256" key="1">
    <source>
        <dbReference type="ARBA" id="ARBA00022801"/>
    </source>
</evidence>